<keyword evidence="4 6" id="KW-1133">Transmembrane helix</keyword>
<dbReference type="PANTHER" id="PTHR30086">
    <property type="entry name" value="ARGININE EXPORTER PROTEIN ARGO"/>
    <property type="match status" value="1"/>
</dbReference>
<keyword evidence="3 6" id="KW-0812">Transmembrane</keyword>
<evidence type="ECO:0000256" key="4">
    <source>
        <dbReference type="ARBA" id="ARBA00022989"/>
    </source>
</evidence>
<evidence type="ECO:0000313" key="8">
    <source>
        <dbReference type="Proteomes" id="UP000031843"/>
    </source>
</evidence>
<dbReference type="RefSeq" id="WP_236701930.1">
    <property type="nucleotide sequence ID" value="NZ_CP010536.1"/>
</dbReference>
<name>A0A0C4YGA9_9BURK</name>
<evidence type="ECO:0000256" key="6">
    <source>
        <dbReference type="SAM" id="Phobius"/>
    </source>
</evidence>
<organism evidence="7 8">
    <name type="scientific">Cupriavidus basilensis</name>
    <dbReference type="NCBI Taxonomy" id="68895"/>
    <lineage>
        <taxon>Bacteria</taxon>
        <taxon>Pseudomonadati</taxon>
        <taxon>Pseudomonadota</taxon>
        <taxon>Betaproteobacteria</taxon>
        <taxon>Burkholderiales</taxon>
        <taxon>Burkholderiaceae</taxon>
        <taxon>Cupriavidus</taxon>
    </lineage>
</organism>
<dbReference type="EMBL" id="CP010536">
    <property type="protein sequence ID" value="AJG21009.1"/>
    <property type="molecule type" value="Genomic_DNA"/>
</dbReference>
<keyword evidence="5 6" id="KW-0472">Membrane</keyword>
<comment type="subcellular location">
    <subcellularLocation>
        <location evidence="1">Cell membrane</location>
        <topology evidence="1">Multi-pass membrane protein</topology>
    </subcellularLocation>
</comment>
<evidence type="ECO:0000313" key="7">
    <source>
        <dbReference type="EMBL" id="AJG21009.1"/>
    </source>
</evidence>
<dbReference type="Proteomes" id="UP000031843">
    <property type="component" value="Chromosome main"/>
</dbReference>
<feature type="transmembrane region" description="Helical" evidence="6">
    <location>
        <begin position="166"/>
        <end position="185"/>
    </location>
</feature>
<evidence type="ECO:0000256" key="5">
    <source>
        <dbReference type="ARBA" id="ARBA00023136"/>
    </source>
</evidence>
<feature type="transmembrane region" description="Helical" evidence="6">
    <location>
        <begin position="206"/>
        <end position="223"/>
    </location>
</feature>
<feature type="transmembrane region" description="Helical" evidence="6">
    <location>
        <begin position="75"/>
        <end position="93"/>
    </location>
</feature>
<evidence type="ECO:0000256" key="3">
    <source>
        <dbReference type="ARBA" id="ARBA00022692"/>
    </source>
</evidence>
<protein>
    <submittedName>
        <fullName evidence="7">Threonine efflux protein</fullName>
    </submittedName>
</protein>
<dbReference type="PANTHER" id="PTHR30086:SF17">
    <property type="entry name" value="LYSE FAMILY TRANSLOCATOR"/>
    <property type="match status" value="1"/>
</dbReference>
<evidence type="ECO:0000256" key="2">
    <source>
        <dbReference type="ARBA" id="ARBA00022475"/>
    </source>
</evidence>
<feature type="transmembrane region" description="Helical" evidence="6">
    <location>
        <begin position="12"/>
        <end position="34"/>
    </location>
</feature>
<dbReference type="AlphaFoldDB" id="A0A0C4YGA9"/>
<dbReference type="Pfam" id="PF01810">
    <property type="entry name" value="LysE"/>
    <property type="match status" value="1"/>
</dbReference>
<proteinExistence type="predicted"/>
<reference evidence="7 8" key="1">
    <citation type="journal article" date="2015" name="Genome Announc.">
        <title>Complete Genome Sequence of Cupriavidus basilensis 4G11, Isolated from the Oak Ridge Field Research Center Site.</title>
        <authorList>
            <person name="Ray J."/>
            <person name="Waters R.J."/>
            <person name="Skerker J.M."/>
            <person name="Kuehl J.V."/>
            <person name="Price M.N."/>
            <person name="Huang J."/>
            <person name="Chakraborty R."/>
            <person name="Arkin A.P."/>
            <person name="Deutschbauer A."/>
        </authorList>
    </citation>
    <scope>NUCLEOTIDE SEQUENCE [LARGE SCALE GENOMIC DNA]</scope>
    <source>
        <strain evidence="7">4G11</strain>
    </source>
</reference>
<dbReference type="InterPro" id="IPR001123">
    <property type="entry name" value="LeuE-type"/>
</dbReference>
<keyword evidence="2" id="KW-1003">Cell membrane</keyword>
<sequence length="224" mass="23269">MDFPVDSGLGQFAMVAGAHFLALLSPGPDFFLVVRSALVHGVGRASAVCLGIALGNGVFIGLAIAGLAATRASQGVFVLLQWAGCLYLAWLGWRLLRASGETTLPGADGEHGANQQAQGTGPAAYAAQLVTGFLSAVLNPKNALFYASLFSVLAGTRTPLAAQLGYGAWMFAMVFGWDMLVAWGVRHPLVRTRFARSVRGVERATGVVLWGIALVVAANAINAA</sequence>
<dbReference type="GO" id="GO:0005886">
    <property type="term" value="C:plasma membrane"/>
    <property type="evidence" value="ECO:0007669"/>
    <property type="project" value="UniProtKB-SubCell"/>
</dbReference>
<keyword evidence="8" id="KW-1185">Reference proteome</keyword>
<dbReference type="GO" id="GO:0015171">
    <property type="term" value="F:amino acid transmembrane transporter activity"/>
    <property type="evidence" value="ECO:0007669"/>
    <property type="project" value="TreeGrafter"/>
</dbReference>
<gene>
    <name evidence="7" type="ORF">RR42_m3643</name>
</gene>
<feature type="transmembrane region" description="Helical" evidence="6">
    <location>
        <begin position="46"/>
        <end position="69"/>
    </location>
</feature>
<dbReference type="STRING" id="68895.RR42_m3643"/>
<dbReference type="KEGG" id="cbw:RR42_m3643"/>
<evidence type="ECO:0000256" key="1">
    <source>
        <dbReference type="ARBA" id="ARBA00004651"/>
    </source>
</evidence>
<accession>A0A0C4YGA9</accession>